<evidence type="ECO:0000313" key="3">
    <source>
        <dbReference type="EMBL" id="QJB01968.1"/>
    </source>
</evidence>
<dbReference type="EMBL" id="MT143748">
    <property type="protein sequence ID" value="QJB01968.1"/>
    <property type="molecule type" value="Genomic_DNA"/>
</dbReference>
<accession>A0A6M3LUR3</accession>
<evidence type="ECO:0008006" key="4">
    <source>
        <dbReference type="Google" id="ProtNLM"/>
    </source>
</evidence>
<proteinExistence type="predicted"/>
<dbReference type="EMBL" id="MT143636">
    <property type="protein sequence ID" value="QJA99226.1"/>
    <property type="molecule type" value="Genomic_DNA"/>
</dbReference>
<reference evidence="2" key="1">
    <citation type="submission" date="2020-03" db="EMBL/GenBank/DDBJ databases">
        <title>The deep terrestrial virosphere.</title>
        <authorList>
            <person name="Holmfeldt K."/>
            <person name="Nilsson E."/>
            <person name="Simone D."/>
            <person name="Lopez-Fernandez M."/>
            <person name="Wu X."/>
            <person name="de Brujin I."/>
            <person name="Lundin D."/>
            <person name="Andersson A."/>
            <person name="Bertilsson S."/>
            <person name="Dopson M."/>
        </authorList>
    </citation>
    <scope>NUCLEOTIDE SEQUENCE</scope>
    <source>
        <strain evidence="2">MM171A01247</strain>
        <strain evidence="3">MM171B01623</strain>
    </source>
</reference>
<dbReference type="AlphaFoldDB" id="A0A6M3LUR3"/>
<dbReference type="SUPFAM" id="SSF56399">
    <property type="entry name" value="ADP-ribosylation"/>
    <property type="match status" value="1"/>
</dbReference>
<dbReference type="Gene3D" id="3.90.176.10">
    <property type="entry name" value="Toxin ADP-ribosyltransferase, Chain A, domain 1"/>
    <property type="match status" value="1"/>
</dbReference>
<evidence type="ECO:0000313" key="2">
    <source>
        <dbReference type="EMBL" id="QJA99226.1"/>
    </source>
</evidence>
<protein>
    <recommendedName>
        <fullName evidence="4">ADP ribosyltransferase domain-containing protein</fullName>
    </recommendedName>
</protein>
<sequence length="310" mass="34579">MLLSDIYDVKNGRIITKDADEPTGARWITLGKKDGEGPARRVLLDKDGKIIGGDVPKEEQGKKIESLGEENKQPSEESKIEKKQVSRGHVGGLKNEEQVIEDIQKSTNVSKELATKSYETVQFYSDGGYTDIRTGKDKQGVKILEDFIERSPKWPIDKSIYRGMNVDESFFQSLKLGKSIDMKGISSWSSEQKVAQEYTIAGWAVGGKERKKGIGIVFQLKADNATAISHISEVQHEQEVLLSGKSKILISSINKREVNGEKIWFIECREGKAVGKSVDNSYLTIDGKNENKILSLKEKWDLDSKIISIG</sequence>
<evidence type="ECO:0000256" key="1">
    <source>
        <dbReference type="SAM" id="MobiDB-lite"/>
    </source>
</evidence>
<name>A0A6M3LUR3_9ZZZZ</name>
<organism evidence="2">
    <name type="scientific">viral metagenome</name>
    <dbReference type="NCBI Taxonomy" id="1070528"/>
    <lineage>
        <taxon>unclassified sequences</taxon>
        <taxon>metagenomes</taxon>
        <taxon>organismal metagenomes</taxon>
    </lineage>
</organism>
<feature type="region of interest" description="Disordered" evidence="1">
    <location>
        <begin position="45"/>
        <end position="88"/>
    </location>
</feature>
<feature type="compositionally biased region" description="Basic and acidic residues" evidence="1">
    <location>
        <begin position="45"/>
        <end position="84"/>
    </location>
</feature>
<gene>
    <name evidence="2" type="ORF">MM171A01247_0011</name>
    <name evidence="3" type="ORF">MM171B01623_0012</name>
</gene>